<organism evidence="1 2">
    <name type="scientific">Physcomitrium patens</name>
    <name type="common">Spreading-leaved earth moss</name>
    <name type="synonym">Physcomitrella patens</name>
    <dbReference type="NCBI Taxonomy" id="3218"/>
    <lineage>
        <taxon>Eukaryota</taxon>
        <taxon>Viridiplantae</taxon>
        <taxon>Streptophyta</taxon>
        <taxon>Embryophyta</taxon>
        <taxon>Bryophyta</taxon>
        <taxon>Bryophytina</taxon>
        <taxon>Bryopsida</taxon>
        <taxon>Funariidae</taxon>
        <taxon>Funariales</taxon>
        <taxon>Funariaceae</taxon>
        <taxon>Physcomitrium</taxon>
    </lineage>
</organism>
<dbReference type="InParanoid" id="A0A7I3ZQQ4"/>
<dbReference type="AlphaFoldDB" id="A0A7I3ZQQ4"/>
<name>A0A7I3ZQQ4_PHYPA</name>
<dbReference type="Gramene" id="Pp3c8_20840V3.2">
    <property type="protein sequence ID" value="PAC:32965119.CDS.1"/>
    <property type="gene ID" value="Pp3c8_20840"/>
</dbReference>
<evidence type="ECO:0000313" key="2">
    <source>
        <dbReference type="Proteomes" id="UP000006727"/>
    </source>
</evidence>
<sequence>MLEFDPEYWCHWEWVQNAGAVGSGCRMLVPLIVGAALPLAEVCTGLAQRESEIVTSFEATYAVMNGPTLTINQRAIAQLQQREGERAQREAEIVTSAKAIHNLGRMNVLCPYCNALDWFDEHLARLPRKFLLFV</sequence>
<dbReference type="EMBL" id="ABEU02000008">
    <property type="status" value="NOT_ANNOTATED_CDS"/>
    <property type="molecule type" value="Genomic_DNA"/>
</dbReference>
<keyword evidence="2" id="KW-1185">Reference proteome</keyword>
<reference evidence="1 2" key="2">
    <citation type="journal article" date="2018" name="Plant J.">
        <title>The Physcomitrella patens chromosome-scale assembly reveals moss genome structure and evolution.</title>
        <authorList>
            <person name="Lang D."/>
            <person name="Ullrich K.K."/>
            <person name="Murat F."/>
            <person name="Fuchs J."/>
            <person name="Jenkins J."/>
            <person name="Haas F.B."/>
            <person name="Piednoel M."/>
            <person name="Gundlach H."/>
            <person name="Van Bel M."/>
            <person name="Meyberg R."/>
            <person name="Vives C."/>
            <person name="Morata J."/>
            <person name="Symeonidi A."/>
            <person name="Hiss M."/>
            <person name="Muchero W."/>
            <person name="Kamisugi Y."/>
            <person name="Saleh O."/>
            <person name="Blanc G."/>
            <person name="Decker E.L."/>
            <person name="van Gessel N."/>
            <person name="Grimwood J."/>
            <person name="Hayes R.D."/>
            <person name="Graham S.W."/>
            <person name="Gunter L.E."/>
            <person name="McDaniel S.F."/>
            <person name="Hoernstein S.N.W."/>
            <person name="Larsson A."/>
            <person name="Li F.W."/>
            <person name="Perroud P.F."/>
            <person name="Phillips J."/>
            <person name="Ranjan P."/>
            <person name="Rokshar D.S."/>
            <person name="Rothfels C.J."/>
            <person name="Schneider L."/>
            <person name="Shu S."/>
            <person name="Stevenson D.W."/>
            <person name="Thummler F."/>
            <person name="Tillich M."/>
            <person name="Villarreal Aguilar J.C."/>
            <person name="Widiez T."/>
            <person name="Wong G.K."/>
            <person name="Wymore A."/>
            <person name="Zhang Y."/>
            <person name="Zimmer A.D."/>
            <person name="Quatrano R.S."/>
            <person name="Mayer K.F.X."/>
            <person name="Goodstein D."/>
            <person name="Casacuberta J.M."/>
            <person name="Vandepoele K."/>
            <person name="Reski R."/>
            <person name="Cuming A.C."/>
            <person name="Tuskan G.A."/>
            <person name="Maumus F."/>
            <person name="Salse J."/>
            <person name="Schmutz J."/>
            <person name="Rensing S.A."/>
        </authorList>
    </citation>
    <scope>NUCLEOTIDE SEQUENCE [LARGE SCALE GENOMIC DNA]</scope>
    <source>
        <strain evidence="1 2">cv. Gransden 2004</strain>
    </source>
</reference>
<proteinExistence type="predicted"/>
<dbReference type="Proteomes" id="UP000006727">
    <property type="component" value="Chromosome 8"/>
</dbReference>
<evidence type="ECO:0000313" key="1">
    <source>
        <dbReference type="EnsemblPlants" id="PAC:32965119.CDS.1"/>
    </source>
</evidence>
<accession>A0A7I3ZQQ4</accession>
<dbReference type="EnsemblPlants" id="Pp3c8_20840V3.2">
    <property type="protein sequence ID" value="PAC:32965119.CDS.1"/>
    <property type="gene ID" value="Pp3c8_20840"/>
</dbReference>
<protein>
    <submittedName>
        <fullName evidence="1">Uncharacterized protein</fullName>
    </submittedName>
</protein>
<reference evidence="1 2" key="1">
    <citation type="journal article" date="2008" name="Science">
        <title>The Physcomitrella genome reveals evolutionary insights into the conquest of land by plants.</title>
        <authorList>
            <person name="Rensing S."/>
            <person name="Lang D."/>
            <person name="Zimmer A."/>
            <person name="Terry A."/>
            <person name="Salamov A."/>
            <person name="Shapiro H."/>
            <person name="Nishiyama T."/>
            <person name="Perroud P.-F."/>
            <person name="Lindquist E."/>
            <person name="Kamisugi Y."/>
            <person name="Tanahashi T."/>
            <person name="Sakakibara K."/>
            <person name="Fujita T."/>
            <person name="Oishi K."/>
            <person name="Shin-I T."/>
            <person name="Kuroki Y."/>
            <person name="Toyoda A."/>
            <person name="Suzuki Y."/>
            <person name="Hashimoto A."/>
            <person name="Yamaguchi K."/>
            <person name="Sugano A."/>
            <person name="Kohara Y."/>
            <person name="Fujiyama A."/>
            <person name="Anterola A."/>
            <person name="Aoki S."/>
            <person name="Ashton N."/>
            <person name="Barbazuk W.B."/>
            <person name="Barker E."/>
            <person name="Bennetzen J."/>
            <person name="Bezanilla M."/>
            <person name="Blankenship R."/>
            <person name="Cho S.H."/>
            <person name="Dutcher S."/>
            <person name="Estelle M."/>
            <person name="Fawcett J.A."/>
            <person name="Gundlach H."/>
            <person name="Hanada K."/>
            <person name="Heyl A."/>
            <person name="Hicks K.A."/>
            <person name="Hugh J."/>
            <person name="Lohr M."/>
            <person name="Mayer K."/>
            <person name="Melkozernov A."/>
            <person name="Murata T."/>
            <person name="Nelson D."/>
            <person name="Pils B."/>
            <person name="Prigge M."/>
            <person name="Reiss B."/>
            <person name="Renner T."/>
            <person name="Rombauts S."/>
            <person name="Rushton P."/>
            <person name="Sanderfoot A."/>
            <person name="Schween G."/>
            <person name="Shiu S.-H."/>
            <person name="Stueber K."/>
            <person name="Theodoulou F.L."/>
            <person name="Tu H."/>
            <person name="Van de Peer Y."/>
            <person name="Verrier P.J."/>
            <person name="Waters E."/>
            <person name="Wood A."/>
            <person name="Yang L."/>
            <person name="Cove D."/>
            <person name="Cuming A."/>
            <person name="Hasebe M."/>
            <person name="Lucas S."/>
            <person name="Mishler D.B."/>
            <person name="Reski R."/>
            <person name="Grigoriev I."/>
            <person name="Quatrano R.S."/>
            <person name="Boore J.L."/>
        </authorList>
    </citation>
    <scope>NUCLEOTIDE SEQUENCE [LARGE SCALE GENOMIC DNA]</scope>
    <source>
        <strain evidence="1 2">cv. Gransden 2004</strain>
    </source>
</reference>
<reference evidence="1" key="3">
    <citation type="submission" date="2020-12" db="UniProtKB">
        <authorList>
            <consortium name="EnsemblPlants"/>
        </authorList>
    </citation>
    <scope>IDENTIFICATION</scope>
</reference>